<keyword evidence="2" id="KW-1185">Reference proteome</keyword>
<accession>A0A0S3SPD4</accession>
<dbReference type="AlphaFoldDB" id="A0A0S3SPD4"/>
<dbReference type="EMBL" id="AP015041">
    <property type="protein sequence ID" value="BAT94718.1"/>
    <property type="molecule type" value="Genomic_DNA"/>
</dbReference>
<reference evidence="1 2" key="1">
    <citation type="journal article" date="2015" name="Sci. Rep.">
        <title>The power of single molecule real-time sequencing technology in the de novo assembly of a eukaryotic genome.</title>
        <authorList>
            <person name="Sakai H."/>
            <person name="Naito K."/>
            <person name="Ogiso-Tanaka E."/>
            <person name="Takahashi Y."/>
            <person name="Iseki K."/>
            <person name="Muto C."/>
            <person name="Satou K."/>
            <person name="Teruya K."/>
            <person name="Shiroma A."/>
            <person name="Shimoji M."/>
            <person name="Hirano T."/>
            <person name="Itoh T."/>
            <person name="Kaga A."/>
            <person name="Tomooka N."/>
        </authorList>
    </citation>
    <scope>NUCLEOTIDE SEQUENCE [LARGE SCALE GENOMIC DNA]</scope>
    <source>
        <strain evidence="2">cv. Shumari</strain>
    </source>
</reference>
<gene>
    <name evidence="1" type="primary">Vigan.08G134200</name>
    <name evidence="1" type="ORF">VIGAN_08134200</name>
</gene>
<proteinExistence type="predicted"/>
<evidence type="ECO:0000313" key="2">
    <source>
        <dbReference type="Proteomes" id="UP000291084"/>
    </source>
</evidence>
<name>A0A0S3SPD4_PHAAN</name>
<organism evidence="1 2">
    <name type="scientific">Vigna angularis var. angularis</name>
    <dbReference type="NCBI Taxonomy" id="157739"/>
    <lineage>
        <taxon>Eukaryota</taxon>
        <taxon>Viridiplantae</taxon>
        <taxon>Streptophyta</taxon>
        <taxon>Embryophyta</taxon>
        <taxon>Tracheophyta</taxon>
        <taxon>Spermatophyta</taxon>
        <taxon>Magnoliopsida</taxon>
        <taxon>eudicotyledons</taxon>
        <taxon>Gunneridae</taxon>
        <taxon>Pentapetalae</taxon>
        <taxon>rosids</taxon>
        <taxon>fabids</taxon>
        <taxon>Fabales</taxon>
        <taxon>Fabaceae</taxon>
        <taxon>Papilionoideae</taxon>
        <taxon>50 kb inversion clade</taxon>
        <taxon>NPAAA clade</taxon>
        <taxon>indigoferoid/millettioid clade</taxon>
        <taxon>Phaseoleae</taxon>
        <taxon>Vigna</taxon>
    </lineage>
</organism>
<dbReference type="Proteomes" id="UP000291084">
    <property type="component" value="Chromosome 8"/>
</dbReference>
<evidence type="ECO:0000313" key="1">
    <source>
        <dbReference type="EMBL" id="BAT94718.1"/>
    </source>
</evidence>
<sequence length="87" mass="9896">MARCSFLSFSFPRPGFCLGFLRGKERRVSRGSSTTFRDERISPSSVFAEKGERVWARDLGVAFAFFSVDWNANWSSFATLGLEFLKL</sequence>
<protein>
    <submittedName>
        <fullName evidence="1">Uncharacterized protein</fullName>
    </submittedName>
</protein>